<evidence type="ECO:0000256" key="1">
    <source>
        <dbReference type="ARBA" id="ARBA00005176"/>
    </source>
</evidence>
<dbReference type="GO" id="GO:0005739">
    <property type="term" value="C:mitochondrion"/>
    <property type="evidence" value="ECO:0007669"/>
    <property type="project" value="TreeGrafter"/>
</dbReference>
<evidence type="ECO:0000313" key="5">
    <source>
        <dbReference type="Proteomes" id="UP000095287"/>
    </source>
</evidence>
<dbReference type="PANTHER" id="PTHR43353:SF5">
    <property type="entry name" value="SUCCINATE-SEMIALDEHYDE DEHYDROGENASE, MITOCHONDRIAL"/>
    <property type="match status" value="1"/>
</dbReference>
<dbReference type="Gene3D" id="3.40.605.10">
    <property type="entry name" value="Aldehyde Dehydrogenase, Chain A, domain 1"/>
    <property type="match status" value="1"/>
</dbReference>
<dbReference type="InterPro" id="IPR016163">
    <property type="entry name" value="Ald_DH_C"/>
</dbReference>
<evidence type="ECO:0000259" key="4">
    <source>
        <dbReference type="Pfam" id="PF00171"/>
    </source>
</evidence>
<reference evidence="6" key="1">
    <citation type="submission" date="2016-11" db="UniProtKB">
        <authorList>
            <consortium name="WormBaseParasite"/>
        </authorList>
    </citation>
    <scope>IDENTIFICATION</scope>
</reference>
<dbReference type="InterPro" id="IPR016161">
    <property type="entry name" value="Ald_DH/histidinol_DH"/>
</dbReference>
<dbReference type="GO" id="GO:0004777">
    <property type="term" value="F:succinate-semialdehyde dehydrogenase (NAD+) activity"/>
    <property type="evidence" value="ECO:0007669"/>
    <property type="project" value="TreeGrafter"/>
</dbReference>
<dbReference type="CDD" id="cd07103">
    <property type="entry name" value="ALDH_F5_SSADH_GabD"/>
    <property type="match status" value="1"/>
</dbReference>
<dbReference type="InterPro" id="IPR016162">
    <property type="entry name" value="Ald_DH_N"/>
</dbReference>
<dbReference type="PANTHER" id="PTHR43353">
    <property type="entry name" value="SUCCINATE-SEMIALDEHYDE DEHYDROGENASE, MITOCHONDRIAL"/>
    <property type="match status" value="1"/>
</dbReference>
<evidence type="ECO:0000313" key="6">
    <source>
        <dbReference type="WBParaSite" id="L893_g17524.t1"/>
    </source>
</evidence>
<sequence>MITAALRSRTLLHSVKVASMSSRRSYKTALLPRGAKAFINGHWVDAFREKEFEVLDPYSNELLYDVSNCDVTDAENCVMAARQAFPKWSLETTAKERSMVLRAWSEHLIACETELASLLTREQGKPLAEARGEVQYAASFFDWYAGEARRIYGQIVEPGVLNRQHFHTREPIGVVAVITPWNFPIAMIARKAAAAIAAGCTLVVKPAEDTPLSALALAEIAKMAGLPDGVFNVLPADRVNTAEISKYLCSSVNVDAISFTGSTAVGKILLSQSASTVKRVCLENGGNAPLIVFSSADIGKAVKGTMASKFRCSGQTCVSANRVFAHKSVHDEYIDQLKKELQTLVLGHGMERGVNQGPLINRKAVEKVQCLVDDATAKGAKVIAGGKAREDSNLFEPTILVDVDGTMEIANQEIFGPVIAVQKFEDEEEVLKTANNSRSGLAGYVFSNDASQLYRVTRRLQVGMLGVNEGLMSCAEAAFGGVKESGLGREGGPQGIDEFTQWKYICIQH</sequence>
<proteinExistence type="inferred from homology"/>
<dbReference type="Proteomes" id="UP000095287">
    <property type="component" value="Unplaced"/>
</dbReference>
<dbReference type="SUPFAM" id="SSF53720">
    <property type="entry name" value="ALDH-like"/>
    <property type="match status" value="1"/>
</dbReference>
<evidence type="ECO:0000256" key="3">
    <source>
        <dbReference type="ARBA" id="ARBA00023002"/>
    </source>
</evidence>
<dbReference type="WBParaSite" id="L893_g17524.t1">
    <property type="protein sequence ID" value="L893_g17524.t1"/>
    <property type="gene ID" value="L893_g17524"/>
</dbReference>
<comment type="similarity">
    <text evidence="2">Belongs to the aldehyde dehydrogenase family.</text>
</comment>
<dbReference type="InterPro" id="IPR050740">
    <property type="entry name" value="Aldehyde_DH_Superfamily"/>
</dbReference>
<dbReference type="InterPro" id="IPR015590">
    <property type="entry name" value="Aldehyde_DH_dom"/>
</dbReference>
<evidence type="ECO:0000256" key="2">
    <source>
        <dbReference type="ARBA" id="ARBA00009986"/>
    </source>
</evidence>
<protein>
    <submittedName>
        <fullName evidence="6">Aldedh domain-containing protein</fullName>
    </submittedName>
</protein>
<dbReference type="FunFam" id="3.40.309.10:FF:000004">
    <property type="entry name" value="Succinate-semialdehyde dehydrogenase I"/>
    <property type="match status" value="1"/>
</dbReference>
<name>A0A1I7YM82_9BILA</name>
<keyword evidence="5" id="KW-1185">Reference proteome</keyword>
<keyword evidence="3" id="KW-0560">Oxidoreductase</keyword>
<dbReference type="AlphaFoldDB" id="A0A1I7YM82"/>
<dbReference type="FunFam" id="3.40.605.10:FF:000005">
    <property type="entry name" value="Succinate-semialdehyde dehydrogenase I"/>
    <property type="match status" value="1"/>
</dbReference>
<dbReference type="Pfam" id="PF00171">
    <property type="entry name" value="Aldedh"/>
    <property type="match status" value="1"/>
</dbReference>
<accession>A0A1I7YM82</accession>
<organism evidence="5 6">
    <name type="scientific">Steinernema glaseri</name>
    <dbReference type="NCBI Taxonomy" id="37863"/>
    <lineage>
        <taxon>Eukaryota</taxon>
        <taxon>Metazoa</taxon>
        <taxon>Ecdysozoa</taxon>
        <taxon>Nematoda</taxon>
        <taxon>Chromadorea</taxon>
        <taxon>Rhabditida</taxon>
        <taxon>Tylenchina</taxon>
        <taxon>Panagrolaimomorpha</taxon>
        <taxon>Strongyloidoidea</taxon>
        <taxon>Steinernematidae</taxon>
        <taxon>Steinernema</taxon>
    </lineage>
</organism>
<dbReference type="GO" id="GO:0009450">
    <property type="term" value="P:gamma-aminobutyric acid catabolic process"/>
    <property type="evidence" value="ECO:0007669"/>
    <property type="project" value="TreeGrafter"/>
</dbReference>
<dbReference type="Gene3D" id="3.40.309.10">
    <property type="entry name" value="Aldehyde Dehydrogenase, Chain A, domain 2"/>
    <property type="match status" value="1"/>
</dbReference>
<comment type="pathway">
    <text evidence="1">Amino-acid degradation; 4-aminobutanoate degradation.</text>
</comment>
<feature type="domain" description="Aldehyde dehydrogenase" evidence="4">
    <location>
        <begin position="43"/>
        <end position="505"/>
    </location>
</feature>